<dbReference type="Gene3D" id="3.30.450.20">
    <property type="entry name" value="PAS domain"/>
    <property type="match status" value="2"/>
</dbReference>
<feature type="region of interest" description="Disordered" evidence="1">
    <location>
        <begin position="1"/>
        <end position="87"/>
    </location>
</feature>
<feature type="domain" description="PAC" evidence="3">
    <location>
        <begin position="171"/>
        <end position="223"/>
    </location>
</feature>
<dbReference type="InterPro" id="IPR013656">
    <property type="entry name" value="PAS_4"/>
</dbReference>
<dbReference type="SUPFAM" id="SSF55785">
    <property type="entry name" value="PYP-like sensor domain (PAS domain)"/>
    <property type="match status" value="2"/>
</dbReference>
<dbReference type="EMBL" id="JAAVJC010000398">
    <property type="protein sequence ID" value="NJQ17756.1"/>
    <property type="molecule type" value="Genomic_DNA"/>
</dbReference>
<dbReference type="Pfam" id="PF00989">
    <property type="entry name" value="PAS"/>
    <property type="match status" value="1"/>
</dbReference>
<feature type="compositionally biased region" description="Low complexity" evidence="1">
    <location>
        <begin position="416"/>
        <end position="432"/>
    </location>
</feature>
<feature type="non-terminal residue" evidence="4">
    <location>
        <position position="440"/>
    </location>
</feature>
<proteinExistence type="predicted"/>
<dbReference type="NCBIfam" id="TIGR00229">
    <property type="entry name" value="sensory_box"/>
    <property type="match status" value="1"/>
</dbReference>
<dbReference type="InterPro" id="IPR013767">
    <property type="entry name" value="PAS_fold"/>
</dbReference>
<keyword evidence="5" id="KW-1185">Reference proteome</keyword>
<dbReference type="InterPro" id="IPR052155">
    <property type="entry name" value="Biofilm_reg_signaling"/>
</dbReference>
<dbReference type="PANTHER" id="PTHR44757">
    <property type="entry name" value="DIGUANYLATE CYCLASE DGCP"/>
    <property type="match status" value="1"/>
</dbReference>
<evidence type="ECO:0000259" key="3">
    <source>
        <dbReference type="PROSITE" id="PS50113"/>
    </source>
</evidence>
<dbReference type="InterPro" id="IPR035965">
    <property type="entry name" value="PAS-like_dom_sf"/>
</dbReference>
<feature type="domain" description="PAS" evidence="2">
    <location>
        <begin position="91"/>
        <end position="136"/>
    </location>
</feature>
<dbReference type="InterPro" id="IPR000700">
    <property type="entry name" value="PAS-assoc_C"/>
</dbReference>
<dbReference type="Proteomes" id="UP000727056">
    <property type="component" value="Unassembled WGS sequence"/>
</dbReference>
<evidence type="ECO:0000256" key="1">
    <source>
        <dbReference type="SAM" id="MobiDB-lite"/>
    </source>
</evidence>
<accession>A0ABX1CHC0</accession>
<dbReference type="PANTHER" id="PTHR44757:SF2">
    <property type="entry name" value="BIOFILM ARCHITECTURE MAINTENANCE PROTEIN MBAA"/>
    <property type="match status" value="1"/>
</dbReference>
<comment type="caution">
    <text evidence="4">The sequence shown here is derived from an EMBL/GenBank/DDBJ whole genome shotgun (WGS) entry which is preliminary data.</text>
</comment>
<feature type="region of interest" description="Disordered" evidence="1">
    <location>
        <begin position="416"/>
        <end position="440"/>
    </location>
</feature>
<dbReference type="PROSITE" id="PS50112">
    <property type="entry name" value="PAS"/>
    <property type="match status" value="1"/>
</dbReference>
<evidence type="ECO:0000313" key="4">
    <source>
        <dbReference type="EMBL" id="NJQ17756.1"/>
    </source>
</evidence>
<protein>
    <submittedName>
        <fullName evidence="4">PAS domain-containing protein</fullName>
    </submittedName>
</protein>
<dbReference type="PROSITE" id="PS50113">
    <property type="entry name" value="PAC"/>
    <property type="match status" value="1"/>
</dbReference>
<evidence type="ECO:0000259" key="2">
    <source>
        <dbReference type="PROSITE" id="PS50112"/>
    </source>
</evidence>
<dbReference type="CDD" id="cd00130">
    <property type="entry name" value="PAS"/>
    <property type="match status" value="2"/>
</dbReference>
<reference evidence="4 5" key="1">
    <citation type="submission" date="2020-03" db="EMBL/GenBank/DDBJ databases">
        <title>Draft genome of Streptomyces sp. ventii, isolated from the Axial Seamount in the Pacific Ocean, and resequencing of the two type strains Streptomyces lonarensis strain NCL 716 and Streptomyces bohaiensis strain 11A07.</title>
        <authorList>
            <person name="Loughran R.M."/>
            <person name="Pfannmuller K.M."/>
            <person name="Wasson B.J."/>
            <person name="Deadmond M.C."/>
            <person name="Paddock B.E."/>
            <person name="Koyack M.J."/>
            <person name="Gallegos D.A."/>
            <person name="Mitchell E.A."/>
            <person name="Ushijima B."/>
            <person name="Saw J.H."/>
            <person name="Mcphail K.L."/>
            <person name="Videau P."/>
        </authorList>
    </citation>
    <scope>NUCLEOTIDE SEQUENCE [LARGE SCALE GENOMIC DNA]</scope>
    <source>
        <strain evidence="4 5">11A07</strain>
    </source>
</reference>
<dbReference type="Pfam" id="PF08448">
    <property type="entry name" value="PAS_4"/>
    <property type="match status" value="1"/>
</dbReference>
<dbReference type="InterPro" id="IPR000014">
    <property type="entry name" value="PAS"/>
</dbReference>
<name>A0ABX1CHC0_9ACTN</name>
<organism evidence="4 5">
    <name type="scientific">Streptomyces bohaiensis</name>
    <dbReference type="NCBI Taxonomy" id="1431344"/>
    <lineage>
        <taxon>Bacteria</taxon>
        <taxon>Bacillati</taxon>
        <taxon>Actinomycetota</taxon>
        <taxon>Actinomycetes</taxon>
        <taxon>Kitasatosporales</taxon>
        <taxon>Streptomycetaceae</taxon>
        <taxon>Streptomyces</taxon>
    </lineage>
</organism>
<sequence>MELNGADPCTTRRSDRAAARPGPAPDHRRCPPGGPGWRRAARARRGAETSEVPRAATPPERRRSAPRRGFDVTTHSQSQPEAHFTGDGIPDPLLLASLLGGMDAALFAVDRDGRVTHWNQESERLLGWSAAEALGRRGLGGWAVRETDAADVHDRLLAVTGDSRTGGSPRQVQEFPFVTKDGSRLLVRAQTAAVRDADGRVAGAYCAFSDVHAQLDLERRIALSEALLAGSAWAVLLVDADLRTVALNEAATRALAVSPVEMLGEPLAEFLGSGLQELEGALEHTLSGEPPSEPVELWVTLHEDGSLEDEHGEARGGLPGGRRRCWLSGFLPLGSPLATEPSPLGVAWVFRDVTLERRQSREATRRRFRDGQLNRASRAAADCADPMDAAVVHLEFALAGFADHALLDLVPAARPGSRAGGATTTAATAQGPGCPPGRLD</sequence>
<gene>
    <name evidence="4" type="ORF">HCN52_23165</name>
</gene>
<evidence type="ECO:0000313" key="5">
    <source>
        <dbReference type="Proteomes" id="UP000727056"/>
    </source>
</evidence>
<dbReference type="SMART" id="SM00091">
    <property type="entry name" value="PAS"/>
    <property type="match status" value="2"/>
</dbReference>